<dbReference type="VEuPathDB" id="FungiDB:EYZ11_000771"/>
<evidence type="ECO:0000313" key="6">
    <source>
        <dbReference type="Proteomes" id="UP000324241"/>
    </source>
</evidence>
<sequence length="211" mass="22999">MAFPLRVRVEDHQSSDESSSSVASQNRIIIGVVVGGVVVIAITAGIFFVLFKKRKWDRIRRFEEQVLAMHASEGYKAYGFAPGDLEMGPTRASSSLSYGPGGQSQVQSQSQSQNPSPGRTSHDSPPPVYQHLPVYDPSRYSGISRLPATVKPSWMVSPWDSRSDRRSTTYIGGLDQGGPLASSSPEGSRSTQLPNPLRRPKPTLSKLNTNL</sequence>
<dbReference type="Proteomes" id="UP000324241">
    <property type="component" value="Unassembled WGS sequence"/>
</dbReference>
<comment type="caution">
    <text evidence="4">The sequence shown here is derived from an EMBL/GenBank/DDBJ whole genome shotgun (WGS) entry which is preliminary data.</text>
</comment>
<dbReference type="Proteomes" id="UP000308092">
    <property type="component" value="Unassembled WGS sequence"/>
</dbReference>
<dbReference type="RefSeq" id="XP_033428357.1">
    <property type="nucleotide sequence ID" value="XM_033569551.1"/>
</dbReference>
<protein>
    <submittedName>
        <fullName evidence="4">Uncharacterized protein</fullName>
    </submittedName>
</protein>
<keyword evidence="2" id="KW-0472">Membrane</keyword>
<dbReference type="EMBL" id="SOSA01000012">
    <property type="protein sequence ID" value="THC99721.1"/>
    <property type="molecule type" value="Genomic_DNA"/>
</dbReference>
<feature type="region of interest" description="Disordered" evidence="1">
    <location>
        <begin position="1"/>
        <end position="20"/>
    </location>
</feature>
<keyword evidence="2" id="KW-1133">Transmembrane helix</keyword>
<reference evidence="3 6" key="2">
    <citation type="submission" date="2019-08" db="EMBL/GenBank/DDBJ databases">
        <title>The genome sequence of a newly discovered highly antifungal drug resistant Aspergillus species, Aspergillus tanneri NIH 1004.</title>
        <authorList>
            <person name="Mounaud S."/>
            <person name="Singh I."/>
            <person name="Joardar V."/>
            <person name="Pakala S."/>
            <person name="Pakala S."/>
            <person name="Venepally P."/>
            <person name="Chung J.K."/>
            <person name="Losada L."/>
            <person name="Nierman W.C."/>
        </authorList>
    </citation>
    <scope>NUCLEOTIDE SEQUENCE [LARGE SCALE GENOMIC DNA]</scope>
    <source>
        <strain evidence="3 6">NIH1004</strain>
    </source>
</reference>
<accession>A0A4S3JW86</accession>
<gene>
    <name evidence="3" type="ORF">ATNIH1004_004886</name>
    <name evidence="4" type="ORF">EYZ11_000771</name>
</gene>
<evidence type="ECO:0000313" key="3">
    <source>
        <dbReference type="EMBL" id="KAA8648996.1"/>
    </source>
</evidence>
<evidence type="ECO:0000256" key="1">
    <source>
        <dbReference type="SAM" id="MobiDB-lite"/>
    </source>
</evidence>
<dbReference type="OrthoDB" id="4509022at2759"/>
<reference evidence="4 5" key="1">
    <citation type="submission" date="2019-03" db="EMBL/GenBank/DDBJ databases">
        <title>The genome sequence of a newly discovered highly antifungal drug resistant Aspergillus species, Aspergillus tanneri NIH 1004.</title>
        <authorList>
            <person name="Mounaud S."/>
            <person name="Singh I."/>
            <person name="Joardar V."/>
            <person name="Pakala S."/>
            <person name="Pakala S."/>
            <person name="Venepally P."/>
            <person name="Hoover J."/>
            <person name="Nierman W."/>
            <person name="Chung J."/>
            <person name="Losada L."/>
        </authorList>
    </citation>
    <scope>NUCLEOTIDE SEQUENCE [LARGE SCALE GENOMIC DNA]</scope>
    <source>
        <strain evidence="4 5">NIH1004</strain>
    </source>
</reference>
<feature type="compositionally biased region" description="Low complexity" evidence="1">
    <location>
        <begin position="103"/>
        <end position="118"/>
    </location>
</feature>
<proteinExistence type="predicted"/>
<dbReference type="Gene3D" id="1.20.5.510">
    <property type="entry name" value="Single helix bin"/>
    <property type="match status" value="1"/>
</dbReference>
<feature type="region of interest" description="Disordered" evidence="1">
    <location>
        <begin position="154"/>
        <end position="211"/>
    </location>
</feature>
<evidence type="ECO:0000313" key="4">
    <source>
        <dbReference type="EMBL" id="THC99721.1"/>
    </source>
</evidence>
<dbReference type="AlphaFoldDB" id="A0A4S3JW86"/>
<feature type="compositionally biased region" description="Polar residues" evidence="1">
    <location>
        <begin position="181"/>
        <end position="194"/>
    </location>
</feature>
<organism evidence="4 5">
    <name type="scientific">Aspergillus tanneri</name>
    <dbReference type="NCBI Taxonomy" id="1220188"/>
    <lineage>
        <taxon>Eukaryota</taxon>
        <taxon>Fungi</taxon>
        <taxon>Dikarya</taxon>
        <taxon>Ascomycota</taxon>
        <taxon>Pezizomycotina</taxon>
        <taxon>Eurotiomycetes</taxon>
        <taxon>Eurotiomycetidae</taxon>
        <taxon>Eurotiales</taxon>
        <taxon>Aspergillaceae</taxon>
        <taxon>Aspergillus</taxon>
        <taxon>Aspergillus subgen. Circumdati</taxon>
    </lineage>
</organism>
<feature type="transmembrane region" description="Helical" evidence="2">
    <location>
        <begin position="28"/>
        <end position="51"/>
    </location>
</feature>
<dbReference type="GeneID" id="54327588"/>
<evidence type="ECO:0000313" key="5">
    <source>
        <dbReference type="Proteomes" id="UP000308092"/>
    </source>
</evidence>
<keyword evidence="5" id="KW-1185">Reference proteome</keyword>
<name>A0A4S3JW86_9EURO</name>
<evidence type="ECO:0000256" key="2">
    <source>
        <dbReference type="SAM" id="Phobius"/>
    </source>
</evidence>
<keyword evidence="2" id="KW-0812">Transmembrane</keyword>
<feature type="region of interest" description="Disordered" evidence="1">
    <location>
        <begin position="89"/>
        <end position="134"/>
    </location>
</feature>
<dbReference type="EMBL" id="QUQM01000003">
    <property type="protein sequence ID" value="KAA8648996.1"/>
    <property type="molecule type" value="Genomic_DNA"/>
</dbReference>